<feature type="transmembrane region" description="Helical" evidence="1">
    <location>
        <begin position="390"/>
        <end position="406"/>
    </location>
</feature>
<feature type="transmembrane region" description="Helical" evidence="1">
    <location>
        <begin position="354"/>
        <end position="378"/>
    </location>
</feature>
<keyword evidence="1" id="KW-0472">Membrane</keyword>
<keyword evidence="1" id="KW-1133">Transmembrane helix</keyword>
<dbReference type="EMBL" id="MT898296">
    <property type="protein sequence ID" value="QOS25493.1"/>
    <property type="molecule type" value="Genomic_DNA"/>
</dbReference>
<feature type="transmembrane region" description="Helical" evidence="1">
    <location>
        <begin position="143"/>
        <end position="170"/>
    </location>
</feature>
<sequence>MPNLLRNFIFKVNNIFLVQVFCFILPYIYINSVYPMYEYMGFTYTRDLNIYSGITISFFAFIGSILLPKHIDKPTSLLFTVTFFLIYCPSVSMMYIVTNLEYEVILSNCLVLWACLLIIFTFSNINIPNISYKRLGITAFKTIFFSTLFISLLSIFIFYNFSFSNLMMVFDFSQTYDIREGFRDISVPQIVKYMFFAASKALVPLLFLYALKEKNKTLALLAFLIQVCIFAVSGHKSVFLGVILVYLSWQYLSRNGCIRVYSISLGLVVFCSISSILDWMFGYNFLVNIFTRRMILVPGMLSGMYYEFYFNNEYARLAYSLLSSVFPYNYSSTPPFVIGNYYFDSDFMSANVNYVASGFAEFGYLGMIVFVSLASVLYKSLDMAASNNKESSFVICALLLPTWVLVDSSLLTAMITHGLLLISIIVLFYPKFRERQSVN</sequence>
<feature type="transmembrane region" description="Helical" evidence="1">
    <location>
        <begin position="261"/>
        <end position="281"/>
    </location>
</feature>
<feature type="transmembrane region" description="Helical" evidence="1">
    <location>
        <begin position="190"/>
        <end position="211"/>
    </location>
</feature>
<organism evidence="2">
    <name type="scientific">Vibrio parahaemolyticus</name>
    <dbReference type="NCBI Taxonomy" id="670"/>
    <lineage>
        <taxon>Bacteria</taxon>
        <taxon>Pseudomonadati</taxon>
        <taxon>Pseudomonadota</taxon>
        <taxon>Gammaproteobacteria</taxon>
        <taxon>Vibrionales</taxon>
        <taxon>Vibrionaceae</taxon>
        <taxon>Vibrio</taxon>
    </lineage>
</organism>
<feature type="transmembrane region" description="Helical" evidence="1">
    <location>
        <begin position="77"/>
        <end position="98"/>
    </location>
</feature>
<feature type="transmembrane region" description="Helical" evidence="1">
    <location>
        <begin position="50"/>
        <end position="68"/>
    </location>
</feature>
<evidence type="ECO:0000313" key="3">
    <source>
        <dbReference type="EMBL" id="QOS25493.1"/>
    </source>
</evidence>
<dbReference type="RefSeq" id="WP_273977383.1">
    <property type="nucleotide sequence ID" value="NZ_JAQBKK010000006.1"/>
</dbReference>
<reference evidence="2" key="1">
    <citation type="submission" date="2020-08" db="EMBL/GenBank/DDBJ databases">
        <title>Genetic structure, function and evolution of capsule biosynthesis loci in Vibrio parahaemolyticus.</title>
        <authorList>
            <person name="Li L."/>
            <person name="Bian S."/>
        </authorList>
    </citation>
    <scope>NUCLEOTIDE SEQUENCE</scope>
    <source>
        <strain evidence="3">VP50</strain>
        <strain evidence="2">VP61</strain>
    </source>
</reference>
<dbReference type="EMBL" id="MT898058">
    <property type="protein sequence ID" value="QOS16712.1"/>
    <property type="molecule type" value="Genomic_DNA"/>
</dbReference>
<name>A0A7M1VNA4_VIBPH</name>
<proteinExistence type="predicted"/>
<keyword evidence="1" id="KW-0812">Transmembrane</keyword>
<evidence type="ECO:0000256" key="1">
    <source>
        <dbReference type="SAM" id="Phobius"/>
    </source>
</evidence>
<gene>
    <name evidence="3" type="ORF">VP50_00031</name>
    <name evidence="2" type="ORF">VP61_00031</name>
</gene>
<accession>A0A7M1VNA4</accession>
<evidence type="ECO:0008006" key="4">
    <source>
        <dbReference type="Google" id="ProtNLM"/>
    </source>
</evidence>
<feature type="transmembrane region" description="Helical" evidence="1">
    <location>
        <begin position="104"/>
        <end position="122"/>
    </location>
</feature>
<feature type="transmembrane region" description="Helical" evidence="1">
    <location>
        <begin position="218"/>
        <end position="249"/>
    </location>
</feature>
<protein>
    <recommendedName>
        <fullName evidence="4">Polysaccharide polymerase</fullName>
    </recommendedName>
</protein>
<dbReference type="AlphaFoldDB" id="A0A7M1VNA4"/>
<feature type="transmembrane region" description="Helical" evidence="1">
    <location>
        <begin position="412"/>
        <end position="429"/>
    </location>
</feature>
<feature type="transmembrane region" description="Helical" evidence="1">
    <location>
        <begin position="293"/>
        <end position="310"/>
    </location>
</feature>
<feature type="transmembrane region" description="Helical" evidence="1">
    <location>
        <begin position="12"/>
        <end position="30"/>
    </location>
</feature>
<evidence type="ECO:0000313" key="2">
    <source>
        <dbReference type="EMBL" id="QOS16712.1"/>
    </source>
</evidence>